<dbReference type="InterPro" id="IPR018060">
    <property type="entry name" value="HTH_AraC"/>
</dbReference>
<dbReference type="InterPro" id="IPR037923">
    <property type="entry name" value="HTH-like"/>
</dbReference>
<evidence type="ECO:0000259" key="5">
    <source>
        <dbReference type="PROSITE" id="PS01124"/>
    </source>
</evidence>
<name>A0A9D1DPS3_9FIRM</name>
<reference evidence="6" key="1">
    <citation type="submission" date="2020-10" db="EMBL/GenBank/DDBJ databases">
        <authorList>
            <person name="Gilroy R."/>
        </authorList>
    </citation>
    <scope>NUCLEOTIDE SEQUENCE</scope>
    <source>
        <strain evidence="6">ChiSjej1B19-7085</strain>
    </source>
</reference>
<dbReference type="GO" id="GO:0003700">
    <property type="term" value="F:DNA-binding transcription factor activity"/>
    <property type="evidence" value="ECO:0007669"/>
    <property type="project" value="InterPro"/>
</dbReference>
<organism evidence="6 7">
    <name type="scientific">Candidatus Gallacutalibacter pullicola</name>
    <dbReference type="NCBI Taxonomy" id="2840830"/>
    <lineage>
        <taxon>Bacteria</taxon>
        <taxon>Bacillati</taxon>
        <taxon>Bacillota</taxon>
        <taxon>Clostridia</taxon>
        <taxon>Eubacteriales</taxon>
        <taxon>Candidatus Gallacutalibacter</taxon>
    </lineage>
</organism>
<evidence type="ECO:0000313" key="6">
    <source>
        <dbReference type="EMBL" id="HIR56672.1"/>
    </source>
</evidence>
<evidence type="ECO:0000256" key="4">
    <source>
        <dbReference type="SAM" id="MobiDB-lite"/>
    </source>
</evidence>
<dbReference type="Pfam" id="PF02311">
    <property type="entry name" value="AraC_binding"/>
    <property type="match status" value="1"/>
</dbReference>
<dbReference type="PANTHER" id="PTHR43280">
    <property type="entry name" value="ARAC-FAMILY TRANSCRIPTIONAL REGULATOR"/>
    <property type="match status" value="1"/>
</dbReference>
<dbReference type="SUPFAM" id="SSF51215">
    <property type="entry name" value="Regulatory protein AraC"/>
    <property type="match status" value="1"/>
</dbReference>
<dbReference type="EMBL" id="DVHF01000038">
    <property type="protein sequence ID" value="HIR56672.1"/>
    <property type="molecule type" value="Genomic_DNA"/>
</dbReference>
<evidence type="ECO:0000313" key="7">
    <source>
        <dbReference type="Proteomes" id="UP000886785"/>
    </source>
</evidence>
<dbReference type="PRINTS" id="PR00032">
    <property type="entry name" value="HTHARAC"/>
</dbReference>
<dbReference type="InterPro" id="IPR020449">
    <property type="entry name" value="Tscrpt_reg_AraC-type_HTH"/>
</dbReference>
<dbReference type="SMART" id="SM00342">
    <property type="entry name" value="HTH_ARAC"/>
    <property type="match status" value="1"/>
</dbReference>
<dbReference type="InterPro" id="IPR003313">
    <property type="entry name" value="AraC-bd"/>
</dbReference>
<dbReference type="Pfam" id="PF12833">
    <property type="entry name" value="HTH_18"/>
    <property type="match status" value="1"/>
</dbReference>
<sequence>MGSKRYELGLRKGDCVRANLLYVTSARYGKDWHSMLHVHSCTELFFVTRGHGSFRVGNDILPIKANDLIIVNPHVEHTETGSPDTPLEYIVLGIDGVDFHFENEGQNSYRKFSNSAGVPEMTFFLETMVREAEGRAANYEAICQGILDAFLAKLTQVEAISFTPSSGKRSSRECAIVKRYIDNNYQENITLDSLAEMTHVSKYYLVHSFHRENGISPITYLIKRRIRESKYLLQNTDYTLSQIAQMLGFSSQSYFSQSFKRQELVSPKEYRKRSKRGEPDLEL</sequence>
<dbReference type="GO" id="GO:0043565">
    <property type="term" value="F:sequence-specific DNA binding"/>
    <property type="evidence" value="ECO:0007669"/>
    <property type="project" value="InterPro"/>
</dbReference>
<comment type="caution">
    <text evidence="6">The sequence shown here is derived from an EMBL/GenBank/DDBJ whole genome shotgun (WGS) entry which is preliminary data.</text>
</comment>
<dbReference type="SUPFAM" id="SSF46689">
    <property type="entry name" value="Homeodomain-like"/>
    <property type="match status" value="2"/>
</dbReference>
<dbReference type="Gene3D" id="2.60.120.10">
    <property type="entry name" value="Jelly Rolls"/>
    <property type="match status" value="1"/>
</dbReference>
<keyword evidence="2" id="KW-0238">DNA-binding</keyword>
<evidence type="ECO:0000256" key="1">
    <source>
        <dbReference type="ARBA" id="ARBA00023015"/>
    </source>
</evidence>
<dbReference type="AlphaFoldDB" id="A0A9D1DPS3"/>
<gene>
    <name evidence="6" type="ORF">IAA54_03305</name>
</gene>
<dbReference type="Gene3D" id="1.10.10.60">
    <property type="entry name" value="Homeodomain-like"/>
    <property type="match status" value="2"/>
</dbReference>
<keyword evidence="1" id="KW-0805">Transcription regulation</keyword>
<keyword evidence="3" id="KW-0804">Transcription</keyword>
<dbReference type="InterPro" id="IPR009057">
    <property type="entry name" value="Homeodomain-like_sf"/>
</dbReference>
<feature type="region of interest" description="Disordered" evidence="4">
    <location>
        <begin position="264"/>
        <end position="283"/>
    </location>
</feature>
<dbReference type="PROSITE" id="PS01124">
    <property type="entry name" value="HTH_ARAC_FAMILY_2"/>
    <property type="match status" value="1"/>
</dbReference>
<feature type="domain" description="HTH araC/xylS-type" evidence="5">
    <location>
        <begin position="175"/>
        <end position="273"/>
    </location>
</feature>
<proteinExistence type="predicted"/>
<dbReference type="PANTHER" id="PTHR43280:SF17">
    <property type="entry name" value="ARAC-TYPE DNA-BINDING DOMAIN-CONTAINING PROTEIN"/>
    <property type="match status" value="1"/>
</dbReference>
<evidence type="ECO:0000256" key="3">
    <source>
        <dbReference type="ARBA" id="ARBA00023163"/>
    </source>
</evidence>
<protein>
    <submittedName>
        <fullName evidence="6">Helix-turn-helix transcriptional regulator</fullName>
    </submittedName>
</protein>
<dbReference type="Proteomes" id="UP000886785">
    <property type="component" value="Unassembled WGS sequence"/>
</dbReference>
<accession>A0A9D1DPS3</accession>
<reference evidence="6" key="2">
    <citation type="journal article" date="2021" name="PeerJ">
        <title>Extensive microbial diversity within the chicken gut microbiome revealed by metagenomics and culture.</title>
        <authorList>
            <person name="Gilroy R."/>
            <person name="Ravi A."/>
            <person name="Getino M."/>
            <person name="Pursley I."/>
            <person name="Horton D.L."/>
            <person name="Alikhan N.F."/>
            <person name="Baker D."/>
            <person name="Gharbi K."/>
            <person name="Hall N."/>
            <person name="Watson M."/>
            <person name="Adriaenssens E.M."/>
            <person name="Foster-Nyarko E."/>
            <person name="Jarju S."/>
            <person name="Secka A."/>
            <person name="Antonio M."/>
            <person name="Oren A."/>
            <person name="Chaudhuri R.R."/>
            <person name="La Ragione R."/>
            <person name="Hildebrand F."/>
            <person name="Pallen M.J."/>
        </authorList>
    </citation>
    <scope>NUCLEOTIDE SEQUENCE</scope>
    <source>
        <strain evidence="6">ChiSjej1B19-7085</strain>
    </source>
</reference>
<dbReference type="InterPro" id="IPR014710">
    <property type="entry name" value="RmlC-like_jellyroll"/>
</dbReference>
<evidence type="ECO:0000256" key="2">
    <source>
        <dbReference type="ARBA" id="ARBA00023125"/>
    </source>
</evidence>